<evidence type="ECO:0000256" key="6">
    <source>
        <dbReference type="ARBA" id="ARBA00023315"/>
    </source>
</evidence>
<dbReference type="OMA" id="ESKHCKA"/>
<feature type="compositionally biased region" description="Basic residues" evidence="8">
    <location>
        <begin position="51"/>
        <end position="61"/>
    </location>
</feature>
<feature type="region of interest" description="Disordered" evidence="8">
    <location>
        <begin position="300"/>
        <end position="325"/>
    </location>
</feature>
<feature type="region of interest" description="Disordered" evidence="8">
    <location>
        <begin position="164"/>
        <end position="205"/>
    </location>
</feature>
<evidence type="ECO:0000256" key="4">
    <source>
        <dbReference type="ARBA" id="ARBA00022989"/>
    </source>
</evidence>
<organism evidence="10 11">
    <name type="scientific">Leptomonas seymouri</name>
    <dbReference type="NCBI Taxonomy" id="5684"/>
    <lineage>
        <taxon>Eukaryota</taxon>
        <taxon>Discoba</taxon>
        <taxon>Euglenozoa</taxon>
        <taxon>Kinetoplastea</taxon>
        <taxon>Metakinetoplastina</taxon>
        <taxon>Trypanosomatida</taxon>
        <taxon>Trypanosomatidae</taxon>
        <taxon>Leishmaniinae</taxon>
        <taxon>Leptomonas</taxon>
    </lineage>
</organism>
<dbReference type="Proteomes" id="UP000038009">
    <property type="component" value="Unassembled WGS sequence"/>
</dbReference>
<feature type="compositionally biased region" description="Low complexity" evidence="8">
    <location>
        <begin position="62"/>
        <end position="73"/>
    </location>
</feature>
<name>A0A0N1HWJ0_LEPSE</name>
<feature type="compositionally biased region" description="Gly residues" evidence="8">
    <location>
        <begin position="445"/>
        <end position="458"/>
    </location>
</feature>
<keyword evidence="5 7" id="KW-0472">Membrane</keyword>
<feature type="region of interest" description="Disordered" evidence="8">
    <location>
        <begin position="228"/>
        <end position="276"/>
    </location>
</feature>
<keyword evidence="3 7" id="KW-0812">Transmembrane</keyword>
<evidence type="ECO:0000313" key="11">
    <source>
        <dbReference type="Proteomes" id="UP000038009"/>
    </source>
</evidence>
<evidence type="ECO:0000256" key="3">
    <source>
        <dbReference type="ARBA" id="ARBA00022692"/>
    </source>
</evidence>
<dbReference type="GO" id="GO:0005783">
    <property type="term" value="C:endoplasmic reticulum"/>
    <property type="evidence" value="ECO:0007669"/>
    <property type="project" value="TreeGrafter"/>
</dbReference>
<comment type="subcellular location">
    <subcellularLocation>
        <location evidence="1">Membrane</location>
        <topology evidence="1">Multi-pass membrane protein</topology>
    </subcellularLocation>
</comment>
<feature type="transmembrane region" description="Helical" evidence="7">
    <location>
        <begin position="535"/>
        <end position="556"/>
    </location>
</feature>
<evidence type="ECO:0000256" key="2">
    <source>
        <dbReference type="ARBA" id="ARBA00022679"/>
    </source>
</evidence>
<dbReference type="EC" id="2.3.1.225" evidence="7"/>
<feature type="compositionally biased region" description="Polar residues" evidence="8">
    <location>
        <begin position="237"/>
        <end position="247"/>
    </location>
</feature>
<dbReference type="InterPro" id="IPR039859">
    <property type="entry name" value="PFA4/ZDH16/20/ERF2-like"/>
</dbReference>
<dbReference type="PANTHER" id="PTHR22883">
    <property type="entry name" value="ZINC FINGER DHHC DOMAIN CONTAINING PROTEIN"/>
    <property type="match status" value="1"/>
</dbReference>
<feature type="transmembrane region" description="Helical" evidence="7">
    <location>
        <begin position="681"/>
        <end position="702"/>
    </location>
</feature>
<sequence length="752" mass="80622">MSGSPIPTASLPSHGGAPSAAPVAAAAPPSNEATPHHPQASGQDTATSESRRHHRHHRTHHAGSASRETTTHSTQRRRRRSKRHSAGGDMVEGPVNGGAASTQERHRDIGTSSMKMSDYDELREEERLATAVGRELAVPNSNCNPHTSGVLPFVENVPYPAAHATVAGPRSPHVYGESTGGRATPSPERPTGFSSPPPPLSLANPTVPIASVTAATVAASASMAEDKPIPTLDGNFSDHSSGSTPPFRTQGAKEAKSASHAPTVINTTSSYRSGGNHTSYSRHIYLDGAANGAAAVGSAATTPLVSPTPPPAQPQQPQQQQHPRIESMVGEPSVHDELFSPASAGEADGCPAVYVGSTYPHLHPVSGLPGHPLGSASAGDVVISTSSGVAANSTNTSAAAVAVAVPTSRFHIIGISSLDAEVSLEEEMGVEQKNYNTCFARKRSAGGGNGRDLGGRGSGNELECDDSGRLQAEERADVFSSDESWSDDEMWVPRTLEPILSCCVNTRANPDGWKRIEARRHAFERPLHSLQIAALVYEVVVIVLFWSSVFAGYLLVYTQDEKDCLAEIITFAVVCSAFIISLYVSLGLVSFKDCTDHDNRGEMCTFCRRRTHIESKHCKACNKCVDHFDHHCKWLNMCIGRKNYLLFFIFVSSACLATLTALVAGICLLSRHWAELERHHLYFRVGPIVMCAITALGIGPMLHLLCFHVYLCHVGETTYQYILDKREATFFRESKNEDKKASRGLCGCKCFS</sequence>
<comment type="similarity">
    <text evidence="7">Belongs to the DHHC palmitoyltransferase family.</text>
</comment>
<dbReference type="PANTHER" id="PTHR22883:SF448">
    <property type="entry name" value="PALMITOYLTRANSFERASE"/>
    <property type="match status" value="1"/>
</dbReference>
<comment type="domain">
    <text evidence="7">The DHHC domain is required for palmitoyltransferase activity.</text>
</comment>
<dbReference type="PROSITE" id="PS50216">
    <property type="entry name" value="DHHC"/>
    <property type="match status" value="1"/>
</dbReference>
<evidence type="ECO:0000256" key="5">
    <source>
        <dbReference type="ARBA" id="ARBA00023136"/>
    </source>
</evidence>
<dbReference type="GO" id="GO:0006612">
    <property type="term" value="P:protein targeting to membrane"/>
    <property type="evidence" value="ECO:0007669"/>
    <property type="project" value="TreeGrafter"/>
</dbReference>
<keyword evidence="6 7" id="KW-0012">Acyltransferase</keyword>
<dbReference type="EMBL" id="LJSK01000198">
    <property type="protein sequence ID" value="KPI85274.1"/>
    <property type="molecule type" value="Genomic_DNA"/>
</dbReference>
<evidence type="ECO:0000256" key="1">
    <source>
        <dbReference type="ARBA" id="ARBA00004141"/>
    </source>
</evidence>
<dbReference type="GO" id="GO:0016020">
    <property type="term" value="C:membrane"/>
    <property type="evidence" value="ECO:0007669"/>
    <property type="project" value="UniProtKB-SubCell"/>
</dbReference>
<dbReference type="GO" id="GO:0005794">
    <property type="term" value="C:Golgi apparatus"/>
    <property type="evidence" value="ECO:0007669"/>
    <property type="project" value="TreeGrafter"/>
</dbReference>
<feature type="domain" description="Palmitoyltransferase DHHC" evidence="9">
    <location>
        <begin position="599"/>
        <end position="722"/>
    </location>
</feature>
<evidence type="ECO:0000256" key="7">
    <source>
        <dbReference type="RuleBase" id="RU079119"/>
    </source>
</evidence>
<comment type="catalytic activity">
    <reaction evidence="7">
        <text>L-cysteinyl-[protein] + hexadecanoyl-CoA = S-hexadecanoyl-L-cysteinyl-[protein] + CoA</text>
        <dbReference type="Rhea" id="RHEA:36683"/>
        <dbReference type="Rhea" id="RHEA-COMP:10131"/>
        <dbReference type="Rhea" id="RHEA-COMP:11032"/>
        <dbReference type="ChEBI" id="CHEBI:29950"/>
        <dbReference type="ChEBI" id="CHEBI:57287"/>
        <dbReference type="ChEBI" id="CHEBI:57379"/>
        <dbReference type="ChEBI" id="CHEBI:74151"/>
        <dbReference type="EC" id="2.3.1.225"/>
    </reaction>
</comment>
<feature type="compositionally biased region" description="Polar residues" evidence="8">
    <location>
        <begin position="264"/>
        <end position="276"/>
    </location>
</feature>
<feature type="region of interest" description="Disordered" evidence="8">
    <location>
        <begin position="444"/>
        <end position="466"/>
    </location>
</feature>
<keyword evidence="11" id="KW-1185">Reference proteome</keyword>
<evidence type="ECO:0000259" key="9">
    <source>
        <dbReference type="Pfam" id="PF01529"/>
    </source>
</evidence>
<dbReference type="GO" id="GO:0019706">
    <property type="term" value="F:protein-cysteine S-palmitoyltransferase activity"/>
    <property type="evidence" value="ECO:0007669"/>
    <property type="project" value="UniProtKB-EC"/>
</dbReference>
<accession>A0A0N1HWJ0</accession>
<feature type="transmembrane region" description="Helical" evidence="7">
    <location>
        <begin position="568"/>
        <end position="591"/>
    </location>
</feature>
<dbReference type="InterPro" id="IPR001594">
    <property type="entry name" value="Palmitoyltrfase_DHHC"/>
</dbReference>
<dbReference type="AlphaFoldDB" id="A0A0N1HWJ0"/>
<evidence type="ECO:0000256" key="8">
    <source>
        <dbReference type="SAM" id="MobiDB-lite"/>
    </source>
</evidence>
<keyword evidence="2 7" id="KW-0808">Transferase</keyword>
<protein>
    <recommendedName>
        <fullName evidence="7">Palmitoyltransferase</fullName>
        <ecNumber evidence="7">2.3.1.225</ecNumber>
    </recommendedName>
</protein>
<dbReference type="Pfam" id="PF01529">
    <property type="entry name" value="DHHC"/>
    <property type="match status" value="1"/>
</dbReference>
<gene>
    <name evidence="10" type="ORF">ABL78_5664</name>
</gene>
<feature type="region of interest" description="Disordered" evidence="8">
    <location>
        <begin position="1"/>
        <end position="122"/>
    </location>
</feature>
<proteinExistence type="inferred from homology"/>
<dbReference type="VEuPathDB" id="TriTrypDB:Lsey_0198_0030"/>
<keyword evidence="4 7" id="KW-1133">Transmembrane helix</keyword>
<feature type="compositionally biased region" description="Basic residues" evidence="8">
    <location>
        <begin position="74"/>
        <end position="85"/>
    </location>
</feature>
<dbReference type="OrthoDB" id="9909019at2759"/>
<reference evidence="10 11" key="1">
    <citation type="journal article" date="2015" name="PLoS Pathog.">
        <title>Leptomonas seymouri: Adaptations to the Dixenous Life Cycle Analyzed by Genome Sequencing, Transcriptome Profiling and Co-infection with Leishmania donovani.</title>
        <authorList>
            <person name="Kraeva N."/>
            <person name="Butenko A."/>
            <person name="Hlavacova J."/>
            <person name="Kostygov A."/>
            <person name="Myskova J."/>
            <person name="Grybchuk D."/>
            <person name="Lestinova T."/>
            <person name="Votypka J."/>
            <person name="Volf P."/>
            <person name="Opperdoes F."/>
            <person name="Flegontov P."/>
            <person name="Lukes J."/>
            <person name="Yurchenko V."/>
        </authorList>
    </citation>
    <scope>NUCLEOTIDE SEQUENCE [LARGE SCALE GENOMIC DNA]</scope>
    <source>
        <strain evidence="10 11">ATCC 30220</strain>
    </source>
</reference>
<feature type="compositionally biased region" description="Low complexity" evidence="8">
    <location>
        <begin position="9"/>
        <end position="33"/>
    </location>
</feature>
<evidence type="ECO:0000313" key="10">
    <source>
        <dbReference type="EMBL" id="KPI85274.1"/>
    </source>
</evidence>
<feature type="transmembrane region" description="Helical" evidence="7">
    <location>
        <begin position="644"/>
        <end position="669"/>
    </location>
</feature>
<comment type="caution">
    <text evidence="10">The sequence shown here is derived from an EMBL/GenBank/DDBJ whole genome shotgun (WGS) entry which is preliminary data.</text>
</comment>